<gene>
    <name evidence="1" type="ORF">LCGC14_0909100</name>
</gene>
<dbReference type="AlphaFoldDB" id="A0A0F9NYU9"/>
<organism evidence="1">
    <name type="scientific">marine sediment metagenome</name>
    <dbReference type="NCBI Taxonomy" id="412755"/>
    <lineage>
        <taxon>unclassified sequences</taxon>
        <taxon>metagenomes</taxon>
        <taxon>ecological metagenomes</taxon>
    </lineage>
</organism>
<dbReference type="EMBL" id="LAZR01003011">
    <property type="protein sequence ID" value="KKN23039.1"/>
    <property type="molecule type" value="Genomic_DNA"/>
</dbReference>
<protein>
    <recommendedName>
        <fullName evidence="2">Phage protein</fullName>
    </recommendedName>
</protein>
<proteinExistence type="predicted"/>
<sequence length="102" mass="11829">MPKYQKKPVVVEAFQMTKERRWDNSEWPAWLNRAWQADPGENSVWIDPDAPIADGHESAAELVCGTLEGVHRISWDDWIIKGIQDELYPCKPDIFEATYEIV</sequence>
<evidence type="ECO:0000313" key="1">
    <source>
        <dbReference type="EMBL" id="KKN23039.1"/>
    </source>
</evidence>
<comment type="caution">
    <text evidence="1">The sequence shown here is derived from an EMBL/GenBank/DDBJ whole genome shotgun (WGS) entry which is preliminary data.</text>
</comment>
<evidence type="ECO:0008006" key="2">
    <source>
        <dbReference type="Google" id="ProtNLM"/>
    </source>
</evidence>
<reference evidence="1" key="1">
    <citation type="journal article" date="2015" name="Nature">
        <title>Complex archaea that bridge the gap between prokaryotes and eukaryotes.</title>
        <authorList>
            <person name="Spang A."/>
            <person name="Saw J.H."/>
            <person name="Jorgensen S.L."/>
            <person name="Zaremba-Niedzwiedzka K."/>
            <person name="Martijn J."/>
            <person name="Lind A.E."/>
            <person name="van Eijk R."/>
            <person name="Schleper C."/>
            <person name="Guy L."/>
            <person name="Ettema T.J."/>
        </authorList>
    </citation>
    <scope>NUCLEOTIDE SEQUENCE</scope>
</reference>
<accession>A0A0F9NYU9</accession>
<name>A0A0F9NYU9_9ZZZZ</name>